<evidence type="ECO:0000313" key="2">
    <source>
        <dbReference type="EMBL" id="HIV74594.1"/>
    </source>
</evidence>
<feature type="transmembrane region" description="Helical" evidence="1">
    <location>
        <begin position="36"/>
        <end position="60"/>
    </location>
</feature>
<proteinExistence type="predicted"/>
<dbReference type="Proteomes" id="UP000823937">
    <property type="component" value="Unassembled WGS sequence"/>
</dbReference>
<reference evidence="2" key="2">
    <citation type="submission" date="2021-04" db="EMBL/GenBank/DDBJ databases">
        <authorList>
            <person name="Gilroy R."/>
        </authorList>
    </citation>
    <scope>NUCLEOTIDE SEQUENCE</scope>
    <source>
        <strain evidence="2">CHK169-2315</strain>
    </source>
</reference>
<feature type="transmembrane region" description="Helical" evidence="1">
    <location>
        <begin position="80"/>
        <end position="104"/>
    </location>
</feature>
<sequence length="159" mass="18135">MPTTKKESIQFGIMMCFGMVLVMTIYNFYLNGIIGNITIVGAILEFVLAFIIAFVLDLFVFGPNAKKIAFKIINKQTSKIWIVLTISTCMVIGMAFFMSIYGLLVTNFHHGWDVYSILTDYVSIFSNNILFAWPLQILIIGPLVRYIFETFMVNRETSI</sequence>
<dbReference type="InterPro" id="IPR021529">
    <property type="entry name" value="DUF2798"/>
</dbReference>
<keyword evidence="1" id="KW-0812">Transmembrane</keyword>
<protein>
    <submittedName>
        <fullName evidence="2">DUF2798 domain-containing protein</fullName>
    </submittedName>
</protein>
<dbReference type="Pfam" id="PF11391">
    <property type="entry name" value="DUF2798"/>
    <property type="match status" value="2"/>
</dbReference>
<reference evidence="2" key="1">
    <citation type="journal article" date="2021" name="PeerJ">
        <title>Extensive microbial diversity within the chicken gut microbiome revealed by metagenomics and culture.</title>
        <authorList>
            <person name="Gilroy R."/>
            <person name="Ravi A."/>
            <person name="Getino M."/>
            <person name="Pursley I."/>
            <person name="Horton D.L."/>
            <person name="Alikhan N.F."/>
            <person name="Baker D."/>
            <person name="Gharbi K."/>
            <person name="Hall N."/>
            <person name="Watson M."/>
            <person name="Adriaenssens E.M."/>
            <person name="Foster-Nyarko E."/>
            <person name="Jarju S."/>
            <person name="Secka A."/>
            <person name="Antonio M."/>
            <person name="Oren A."/>
            <person name="Chaudhuri R.R."/>
            <person name="La Ragione R."/>
            <person name="Hildebrand F."/>
            <person name="Pallen M.J."/>
        </authorList>
    </citation>
    <scope>NUCLEOTIDE SEQUENCE</scope>
    <source>
        <strain evidence="2">CHK169-2315</strain>
    </source>
</reference>
<keyword evidence="1" id="KW-1133">Transmembrane helix</keyword>
<organism evidence="2 3">
    <name type="scientific">Candidatus Pseudogracilibacillus intestinigallinarum</name>
    <dbReference type="NCBI Taxonomy" id="2838742"/>
    <lineage>
        <taxon>Bacteria</taxon>
        <taxon>Bacillati</taxon>
        <taxon>Bacillota</taxon>
        <taxon>Bacilli</taxon>
        <taxon>Bacillales</taxon>
        <taxon>Bacillaceae</taxon>
        <taxon>Pseudogracilibacillus</taxon>
    </lineage>
</organism>
<accession>A0A9D1PLR3</accession>
<dbReference type="AlphaFoldDB" id="A0A9D1PLR3"/>
<gene>
    <name evidence="2" type="ORF">H9895_05860</name>
</gene>
<evidence type="ECO:0000313" key="3">
    <source>
        <dbReference type="Proteomes" id="UP000823937"/>
    </source>
</evidence>
<evidence type="ECO:0000256" key="1">
    <source>
        <dbReference type="SAM" id="Phobius"/>
    </source>
</evidence>
<keyword evidence="1" id="KW-0472">Membrane</keyword>
<feature type="transmembrane region" description="Helical" evidence="1">
    <location>
        <begin position="12"/>
        <end position="30"/>
    </location>
</feature>
<dbReference type="EMBL" id="DXHX01000085">
    <property type="protein sequence ID" value="HIV74594.1"/>
    <property type="molecule type" value="Genomic_DNA"/>
</dbReference>
<feature type="transmembrane region" description="Helical" evidence="1">
    <location>
        <begin position="124"/>
        <end position="148"/>
    </location>
</feature>
<comment type="caution">
    <text evidence="2">The sequence shown here is derived from an EMBL/GenBank/DDBJ whole genome shotgun (WGS) entry which is preliminary data.</text>
</comment>
<name>A0A9D1PLR3_9BACI</name>